<dbReference type="Proteomes" id="UP000790347">
    <property type="component" value="Unassembled WGS sequence"/>
</dbReference>
<name>A0A922HJF9_DERFA</name>
<gene>
    <name evidence="1" type="ORF">DERF_016719</name>
</gene>
<comment type="caution">
    <text evidence="1">The sequence shown here is derived from an EMBL/GenBank/DDBJ whole genome shotgun (WGS) entry which is preliminary data.</text>
</comment>
<keyword evidence="2" id="KW-1185">Reference proteome</keyword>
<evidence type="ECO:0000313" key="1">
    <source>
        <dbReference type="EMBL" id="KAH9490521.1"/>
    </source>
</evidence>
<reference evidence="1" key="2">
    <citation type="journal article" date="2022" name="Res Sq">
        <title>Comparative Genomics Reveals Insights into the Divergent Evolution of Astigmatic Mites and Household Pest Adaptations.</title>
        <authorList>
            <person name="Xiong Q."/>
            <person name="Wan A.T.-Y."/>
            <person name="Liu X.-Y."/>
            <person name="Fung C.S.-H."/>
            <person name="Xiao X."/>
            <person name="Malainual N."/>
            <person name="Hou J."/>
            <person name="Wang L."/>
            <person name="Wang M."/>
            <person name="Yang K."/>
            <person name="Cui Y."/>
            <person name="Leung E."/>
            <person name="Nong W."/>
            <person name="Shin S.-K."/>
            <person name="Au S."/>
            <person name="Jeong K.Y."/>
            <person name="Chew F.T."/>
            <person name="Hui J."/>
            <person name="Leung T.F."/>
            <person name="Tungtrongchitr A."/>
            <person name="Zhong N."/>
            <person name="Liu Z."/>
            <person name="Tsui S."/>
        </authorList>
    </citation>
    <scope>NUCLEOTIDE SEQUENCE</scope>
    <source>
        <strain evidence="1">Derf</strain>
        <tissue evidence="1">Whole organism</tissue>
    </source>
</reference>
<reference evidence="1" key="1">
    <citation type="submission" date="2013-05" db="EMBL/GenBank/DDBJ databases">
        <authorList>
            <person name="Yim A.K.Y."/>
            <person name="Chan T.F."/>
            <person name="Ji K.M."/>
            <person name="Liu X.Y."/>
            <person name="Zhou J.W."/>
            <person name="Li R.Q."/>
            <person name="Yang K.Y."/>
            <person name="Li J."/>
            <person name="Li M."/>
            <person name="Law P.T.W."/>
            <person name="Wu Y.L."/>
            <person name="Cai Z.L."/>
            <person name="Qin H."/>
            <person name="Bao Y."/>
            <person name="Leung R.K.K."/>
            <person name="Ng P.K.S."/>
            <person name="Zou J."/>
            <person name="Zhong X.J."/>
            <person name="Ran P.X."/>
            <person name="Zhong N.S."/>
            <person name="Liu Z.G."/>
            <person name="Tsui S.K.W."/>
        </authorList>
    </citation>
    <scope>NUCLEOTIDE SEQUENCE</scope>
    <source>
        <strain evidence="1">Derf</strain>
        <tissue evidence="1">Whole organism</tissue>
    </source>
</reference>
<dbReference type="AlphaFoldDB" id="A0A922HJF9"/>
<dbReference type="EMBL" id="ASGP02000010">
    <property type="protein sequence ID" value="KAH9490521.1"/>
    <property type="molecule type" value="Genomic_DNA"/>
</dbReference>
<protein>
    <submittedName>
        <fullName evidence="1">Uncharacterized protein</fullName>
    </submittedName>
</protein>
<evidence type="ECO:0000313" key="2">
    <source>
        <dbReference type="Proteomes" id="UP000790347"/>
    </source>
</evidence>
<sequence length="94" mass="10873">MLDRFLKLKECIPKALRAIRYEDSVSELEWLKIEQIVRVLKPFEIVIKKLSSKSNSHEFPIGSKASIGKLADILCNRLFPETSFKILFSKFSKS</sequence>
<proteinExistence type="predicted"/>
<organism evidence="1 2">
    <name type="scientific">Dermatophagoides farinae</name>
    <name type="common">American house dust mite</name>
    <dbReference type="NCBI Taxonomy" id="6954"/>
    <lineage>
        <taxon>Eukaryota</taxon>
        <taxon>Metazoa</taxon>
        <taxon>Ecdysozoa</taxon>
        <taxon>Arthropoda</taxon>
        <taxon>Chelicerata</taxon>
        <taxon>Arachnida</taxon>
        <taxon>Acari</taxon>
        <taxon>Acariformes</taxon>
        <taxon>Sarcoptiformes</taxon>
        <taxon>Astigmata</taxon>
        <taxon>Psoroptidia</taxon>
        <taxon>Analgoidea</taxon>
        <taxon>Pyroglyphidae</taxon>
        <taxon>Dermatophagoidinae</taxon>
        <taxon>Dermatophagoides</taxon>
    </lineage>
</organism>
<accession>A0A922HJF9</accession>